<feature type="region of interest" description="Disordered" evidence="1">
    <location>
        <begin position="91"/>
        <end position="130"/>
    </location>
</feature>
<dbReference type="EMBL" id="CP000535">
    <property type="protein sequence ID" value="ABM40232.1"/>
    <property type="molecule type" value="Genomic_DNA"/>
</dbReference>
<evidence type="ECO:0000256" key="1">
    <source>
        <dbReference type="SAM" id="MobiDB-lite"/>
    </source>
</evidence>
<protein>
    <submittedName>
        <fullName evidence="2">Uncharacterized protein</fullName>
    </submittedName>
</protein>
<keyword evidence="3" id="KW-1185">Reference proteome</keyword>
<organism evidence="2 3">
    <name type="scientific">Polaromonas naphthalenivorans (strain CJ2)</name>
    <dbReference type="NCBI Taxonomy" id="365044"/>
    <lineage>
        <taxon>Bacteria</taxon>
        <taxon>Pseudomonadati</taxon>
        <taxon>Pseudomonadota</taxon>
        <taxon>Betaproteobacteria</taxon>
        <taxon>Burkholderiales</taxon>
        <taxon>Comamonadaceae</taxon>
        <taxon>Polaromonas</taxon>
    </lineage>
</organism>
<proteinExistence type="predicted"/>
<gene>
    <name evidence="2" type="ordered locus">Pnap_4984</name>
</gene>
<evidence type="ECO:0000313" key="2">
    <source>
        <dbReference type="EMBL" id="ABM40232.1"/>
    </source>
</evidence>
<evidence type="ECO:0000313" key="3">
    <source>
        <dbReference type="Proteomes" id="UP000000644"/>
    </source>
</evidence>
<dbReference type="KEGG" id="pna:Pnap_4984"/>
<geneLocation type="plasmid" evidence="2 3">
    <name>pPNAP06</name>
</geneLocation>
<name>A1VX54_POLNA</name>
<dbReference type="RefSeq" id="WP_011798598.1">
    <property type="nucleotide sequence ID" value="NC_008762.1"/>
</dbReference>
<dbReference type="Proteomes" id="UP000000644">
    <property type="component" value="Plasmid pPNAP06"/>
</dbReference>
<accession>A1VX54</accession>
<reference evidence="3" key="1">
    <citation type="journal article" date="2009" name="Environ. Microbiol.">
        <title>The genome of Polaromonas naphthalenivorans strain CJ2, isolated from coal tar-contaminated sediment, reveals physiological and metabolic versatility and evolution through extensive horizontal gene transfer.</title>
        <authorList>
            <person name="Yagi J.M."/>
            <person name="Sims D."/>
            <person name="Brettin T."/>
            <person name="Bruce D."/>
            <person name="Madsen E.L."/>
        </authorList>
    </citation>
    <scope>NUCLEOTIDE SEQUENCE [LARGE SCALE GENOMIC DNA]</scope>
    <source>
        <strain evidence="3">CJ2</strain>
        <plasmid evidence="3">Plasmid pPNAP06</plasmid>
    </source>
</reference>
<sequence length="130" mass="14115">MNKAIRKYDIAEYAAKGGDAIDRMMATQQAGKLVKGSKHDVCVAMREKLKVALEAGFTVQQIAEALKDGDVFGILPKTILEIVKGDKKPVVRRKAKGTTETKKTTSEPVSTPKTLPDSTTKQVTRIVDAT</sequence>
<dbReference type="AlphaFoldDB" id="A1VX54"/>
<keyword evidence="2" id="KW-0614">Plasmid</keyword>
<dbReference type="HOGENOM" id="CLU_1936135_0_0_4"/>